<dbReference type="Gene3D" id="1.20.58.1420">
    <property type="entry name" value="Dsl1p vesicle tethering complex, Tip20p subunit, domain B"/>
    <property type="match status" value="1"/>
</dbReference>
<evidence type="ECO:0000313" key="2">
    <source>
        <dbReference type="Proteomes" id="UP000765509"/>
    </source>
</evidence>
<dbReference type="InterPro" id="IPR042044">
    <property type="entry name" value="EXOC6PINT-1/Sec15/Tip20_C_dom2"/>
</dbReference>
<name>A0A9Q3D8M1_9BASI</name>
<sequence>MNDEAWGHFDQLVQILSNESSQEISNQKELSMNLLQQIEFNLLSSNPQGHAPDKLDSSQLDCFSDDEISTWLIAEEENLRSNFSTIDRKYSKSVTELRRLISLGQDDLKAQKAKTMMLHDDFLKLEDDFIDYIESDKTSIDRQDVDSSPNWKKSFAVQIAWLKQLDQLKLWFTVLLGFRDRTFLLVQQAHQPDFLLQQPSPFEPLADELCNLIESYQHFIQLTQIHNLSDFHLFQVVQQVISHSLHSIMESISIHVAKIVEDEIQWPLPQDIALEFDSPSTGRILNGFKTAAAFQKKLEARPDLIYLSEGKNKELDEKHIIWYPLVEGSIVMKALIRPIKLRFRFHFDSQRTTNRLDKPEWYFNHVLDRLIEHEYFIKTDLQKLFELSNQRSIDVFCDFAAQLIRLVENKLRHSIPQILALKPILAHTIEKAIEFDRFIKEGSYLIQTLPSRKFQKIPWMGTADVILGEDTWFATWFEAERQFADDTCLEIISSKDTWELNDDDQRPISMHMHATNSSLKIQDLCEQIKLKYEALPRVHHQAQFLLKVQFTVLEAYLQRISGVLDGFERGGFIQVVGVDSGRSKMIVGLNGLDRLVKIHISCLWMLNALKVWNDDLFYVELHEKLKADKSHKMVEVDELLRSIESGKEADGTLFNPMVKRFEGLLARTESFIIRQVVQEVLSELKPYFSKRWDTQPENPRGENKFDQQFDLSNELLSPLTLWKQSVALIRRTIQPPIRLSKILKMIGKEIEAQFIAKIVDGPSLRSITEYGGQQLKFDISMGWIDGIPKPEQMFGRLLDCCRLLGLPCTTGKFNTHGLTQNDHHEQIGISKVVRICFDEEISEKDALKMLKDQVGVSKLNRGECQKVLKRRPECWKNCPTLRIDPWPNSWDVSSWAIVSSDSQSYWNPFDDCL</sequence>
<dbReference type="GO" id="GO:0006888">
    <property type="term" value="P:endoplasmic reticulum to Golgi vesicle-mediated transport"/>
    <property type="evidence" value="ECO:0007669"/>
    <property type="project" value="InterPro"/>
</dbReference>
<dbReference type="Gene3D" id="1.20.58.670">
    <property type="entry name" value="Dsl1p vesicle tethering complex, Tip20p subunit, domain D"/>
    <property type="match status" value="1"/>
</dbReference>
<dbReference type="InterPro" id="IPR042042">
    <property type="entry name" value="Tip20p_domB"/>
</dbReference>
<evidence type="ECO:0000313" key="1">
    <source>
        <dbReference type="EMBL" id="MBW0497970.1"/>
    </source>
</evidence>
<dbReference type="GO" id="GO:0060628">
    <property type="term" value="P:regulation of ER to Golgi vesicle-mediated transport"/>
    <property type="evidence" value="ECO:0007669"/>
    <property type="project" value="TreeGrafter"/>
</dbReference>
<accession>A0A9Q3D8M1</accession>
<protein>
    <submittedName>
        <fullName evidence="1">Uncharacterized protein</fullName>
    </submittedName>
</protein>
<dbReference type="PROSITE" id="PS51386">
    <property type="entry name" value="RINT1_TIP20"/>
    <property type="match status" value="1"/>
</dbReference>
<dbReference type="AlphaFoldDB" id="A0A9Q3D8M1"/>
<dbReference type="InterPro" id="IPR007528">
    <property type="entry name" value="RINT1_Tip20"/>
</dbReference>
<reference evidence="1" key="1">
    <citation type="submission" date="2021-03" db="EMBL/GenBank/DDBJ databases">
        <title>Draft genome sequence of rust myrtle Austropuccinia psidii MF-1, a brazilian biotype.</title>
        <authorList>
            <person name="Quecine M.C."/>
            <person name="Pachon D.M.R."/>
            <person name="Bonatelli M.L."/>
            <person name="Correr F.H."/>
            <person name="Franceschini L.M."/>
            <person name="Leite T.F."/>
            <person name="Margarido G.R.A."/>
            <person name="Almeida C.A."/>
            <person name="Ferrarezi J.A."/>
            <person name="Labate C.A."/>
        </authorList>
    </citation>
    <scope>NUCLEOTIDE SEQUENCE</scope>
    <source>
        <strain evidence="1">MF-1</strain>
    </source>
</reference>
<dbReference type="EMBL" id="AVOT02014489">
    <property type="protein sequence ID" value="MBW0497970.1"/>
    <property type="molecule type" value="Genomic_DNA"/>
</dbReference>
<dbReference type="GO" id="GO:0006890">
    <property type="term" value="P:retrograde vesicle-mediated transport, Golgi to endoplasmic reticulum"/>
    <property type="evidence" value="ECO:0007669"/>
    <property type="project" value="InterPro"/>
</dbReference>
<gene>
    <name evidence="1" type="ORF">O181_037685</name>
</gene>
<dbReference type="Pfam" id="PF04437">
    <property type="entry name" value="RINT1_TIP1"/>
    <property type="match status" value="1"/>
</dbReference>
<proteinExistence type="predicted"/>
<organism evidence="1 2">
    <name type="scientific">Austropuccinia psidii MF-1</name>
    <dbReference type="NCBI Taxonomy" id="1389203"/>
    <lineage>
        <taxon>Eukaryota</taxon>
        <taxon>Fungi</taxon>
        <taxon>Dikarya</taxon>
        <taxon>Basidiomycota</taxon>
        <taxon>Pucciniomycotina</taxon>
        <taxon>Pucciniomycetes</taxon>
        <taxon>Pucciniales</taxon>
        <taxon>Sphaerophragmiaceae</taxon>
        <taxon>Austropuccinia</taxon>
    </lineage>
</organism>
<dbReference type="Proteomes" id="UP000765509">
    <property type="component" value="Unassembled WGS sequence"/>
</dbReference>
<dbReference type="PANTHER" id="PTHR13520:SF0">
    <property type="entry name" value="RAD50-INTERACTING PROTEIN 1"/>
    <property type="match status" value="1"/>
</dbReference>
<keyword evidence="2" id="KW-1185">Reference proteome</keyword>
<comment type="caution">
    <text evidence="1">The sequence shown here is derived from an EMBL/GenBank/DDBJ whole genome shotgun (WGS) entry which is preliminary data.</text>
</comment>
<dbReference type="OrthoDB" id="407410at2759"/>
<dbReference type="GO" id="GO:0070939">
    <property type="term" value="C:Dsl1/NZR complex"/>
    <property type="evidence" value="ECO:0007669"/>
    <property type="project" value="InterPro"/>
</dbReference>
<dbReference type="PANTHER" id="PTHR13520">
    <property type="entry name" value="RAD50-INTERACTING PROTEIN 1 RINT-1"/>
    <property type="match status" value="1"/>
</dbReference>